<accession>A0A949N1E1</accession>
<evidence type="ECO:0000313" key="3">
    <source>
        <dbReference type="Proteomes" id="UP000694501"/>
    </source>
</evidence>
<protein>
    <recommendedName>
        <fullName evidence="4">Secreted protein</fullName>
    </recommendedName>
</protein>
<feature type="chain" id="PRO_5039544405" description="Secreted protein" evidence="1">
    <location>
        <begin position="21"/>
        <end position="190"/>
    </location>
</feature>
<organism evidence="2 3">
    <name type="scientific">Streptomyces tardus</name>
    <dbReference type="NCBI Taxonomy" id="2780544"/>
    <lineage>
        <taxon>Bacteria</taxon>
        <taxon>Bacillati</taxon>
        <taxon>Actinomycetota</taxon>
        <taxon>Actinomycetes</taxon>
        <taxon>Kitasatosporales</taxon>
        <taxon>Streptomycetaceae</taxon>
        <taxon>Streptomyces</taxon>
    </lineage>
</organism>
<dbReference type="AlphaFoldDB" id="A0A949N1E1"/>
<evidence type="ECO:0008006" key="4">
    <source>
        <dbReference type="Google" id="ProtNLM"/>
    </source>
</evidence>
<evidence type="ECO:0000313" key="2">
    <source>
        <dbReference type="EMBL" id="MBU7597710.1"/>
    </source>
</evidence>
<evidence type="ECO:0000256" key="1">
    <source>
        <dbReference type="SAM" id="SignalP"/>
    </source>
</evidence>
<name>A0A949N1E1_9ACTN</name>
<dbReference type="Proteomes" id="UP000694501">
    <property type="component" value="Unassembled WGS sequence"/>
</dbReference>
<comment type="caution">
    <text evidence="2">The sequence shown here is derived from an EMBL/GenBank/DDBJ whole genome shotgun (WGS) entry which is preliminary data.</text>
</comment>
<keyword evidence="3" id="KW-1185">Reference proteome</keyword>
<keyword evidence="1" id="KW-0732">Signal</keyword>
<proteinExistence type="predicted"/>
<dbReference type="EMBL" id="JAELVF020000001">
    <property type="protein sequence ID" value="MBU7597710.1"/>
    <property type="molecule type" value="Genomic_DNA"/>
</dbReference>
<dbReference type="RefSeq" id="WP_211042250.1">
    <property type="nucleotide sequence ID" value="NZ_JAELVF020000001.1"/>
</dbReference>
<feature type="signal peptide" evidence="1">
    <location>
        <begin position="1"/>
        <end position="20"/>
    </location>
</feature>
<reference evidence="2" key="1">
    <citation type="submission" date="2021-06" db="EMBL/GenBank/DDBJ databases">
        <title>Sequencing of actinobacteria type strains.</title>
        <authorList>
            <person name="Nguyen G.-S."/>
            <person name="Wentzel A."/>
        </authorList>
    </citation>
    <scope>NUCLEOTIDE SEQUENCE</scope>
    <source>
        <strain evidence="2">P38-E01</strain>
    </source>
</reference>
<sequence length="190" mass="20136">MQRPGRVASVACGVALAVIAAAVTFGVLSTDDADGGPDGAGGTSRAVTGEAREVLTRIEQAGLPIEQPILHRPETDPDHLLGEQDGYRSKLSFEDGRVDGGLVVDNDPGSVALGGVIEVFDSPREARTRAQQLQRDAEGIPTRSERAYVLRGVLLRLSPYLSEYQAEQYRRALDASPAPSASPTSDVREA</sequence>
<gene>
    <name evidence="2" type="ORF">JGS22_008780</name>
</gene>